<dbReference type="Gene3D" id="6.10.140.1620">
    <property type="match status" value="1"/>
</dbReference>
<dbReference type="EMBL" id="CP097509">
    <property type="protein sequence ID" value="URE17301.1"/>
    <property type="molecule type" value="Genomic_DNA"/>
</dbReference>
<feature type="compositionally biased region" description="Polar residues" evidence="4">
    <location>
        <begin position="248"/>
        <end position="265"/>
    </location>
</feature>
<name>A0A9E7KH80_9LILI</name>
<evidence type="ECO:0000313" key="6">
    <source>
        <dbReference type="Proteomes" id="UP001055439"/>
    </source>
</evidence>
<evidence type="ECO:0000256" key="3">
    <source>
        <dbReference type="ARBA" id="ARBA00025223"/>
    </source>
</evidence>
<dbReference type="Proteomes" id="UP001055439">
    <property type="component" value="Chromosome 7"/>
</dbReference>
<proteinExistence type="inferred from homology"/>
<comment type="similarity">
    <text evidence="1">Belongs to the ABI family.</text>
</comment>
<gene>
    <name evidence="5" type="ORF">MUK42_14064</name>
</gene>
<evidence type="ECO:0000256" key="4">
    <source>
        <dbReference type="SAM" id="MobiDB-lite"/>
    </source>
</evidence>
<dbReference type="InterPro" id="IPR028457">
    <property type="entry name" value="ABI"/>
</dbReference>
<comment type="function">
    <text evidence="3">Involved in regulation of actin and microtubule organization. Part of a WAVE complex that activates the Arp2/3 complex.</text>
</comment>
<keyword evidence="6" id="KW-1185">Reference proteome</keyword>
<evidence type="ECO:0000256" key="1">
    <source>
        <dbReference type="ARBA" id="ARBA00010020"/>
    </source>
</evidence>
<dbReference type="PANTHER" id="PTHR10460:SF10">
    <property type="entry name" value="PROTEIN ABIL3"/>
    <property type="match status" value="1"/>
</dbReference>
<organism evidence="5 6">
    <name type="scientific">Musa troglodytarum</name>
    <name type="common">fe'i banana</name>
    <dbReference type="NCBI Taxonomy" id="320322"/>
    <lineage>
        <taxon>Eukaryota</taxon>
        <taxon>Viridiplantae</taxon>
        <taxon>Streptophyta</taxon>
        <taxon>Embryophyta</taxon>
        <taxon>Tracheophyta</taxon>
        <taxon>Spermatophyta</taxon>
        <taxon>Magnoliopsida</taxon>
        <taxon>Liliopsida</taxon>
        <taxon>Zingiberales</taxon>
        <taxon>Musaceae</taxon>
        <taxon>Musa</taxon>
    </lineage>
</organism>
<protein>
    <submittedName>
        <fullName evidence="5">Uncharacterized protein</fullName>
    </submittedName>
</protein>
<sequence>MMTSARAASRIGGHRNLLFVPSPTTTTTTHHDQCHGEEQCQENTYKLFSSWKKKTTTMRKQTEEMSPSSNCKRLSTLLFRIHSAPYYCFPLGFAHKDWETKWNWNCVTMKGVLRNMRSQLYSAAEYFELSNMNDDGKEMVMRSLKDYAVKAIANAVDHLGSVSYKVDNLLDYEVDEASVATFEVSCIDQRLRTWQTHIDHEGQPTADSGKLSMLKCQGFYPPKENSKLNQHQTASSASRHWRSPIKNVHSQSPSPCPSKSEQYLSPSQKMHSIEKISYNAYNPLTGARSAASRPNIPNSSKKFLRGFLMPMLCLTSPAVGAVQFPLVLDGSAFGYLHLHLHQDAVPCHPREEDWV</sequence>
<comment type="subunit">
    <text evidence="2">Binds SCAR.</text>
</comment>
<evidence type="ECO:0000313" key="5">
    <source>
        <dbReference type="EMBL" id="URE17301.1"/>
    </source>
</evidence>
<dbReference type="OrthoDB" id="1927036at2759"/>
<evidence type="ECO:0000256" key="2">
    <source>
        <dbReference type="ARBA" id="ARBA00011513"/>
    </source>
</evidence>
<dbReference type="AlphaFoldDB" id="A0A9E7KH80"/>
<accession>A0A9E7KH80</accession>
<dbReference type="PANTHER" id="PTHR10460">
    <property type="entry name" value="ABL INTERACTOR FAMILY MEMBER"/>
    <property type="match status" value="1"/>
</dbReference>
<feature type="compositionally biased region" description="Polar residues" evidence="4">
    <location>
        <begin position="227"/>
        <end position="238"/>
    </location>
</feature>
<feature type="region of interest" description="Disordered" evidence="4">
    <location>
        <begin position="222"/>
        <end position="265"/>
    </location>
</feature>
<reference evidence="5" key="1">
    <citation type="submission" date="2022-05" db="EMBL/GenBank/DDBJ databases">
        <title>The Musa troglodytarum L. genome provides insights into the mechanism of non-climacteric behaviour and enrichment of carotenoids.</title>
        <authorList>
            <person name="Wang J."/>
        </authorList>
    </citation>
    <scope>NUCLEOTIDE SEQUENCE</scope>
    <source>
        <tissue evidence="5">Leaf</tissue>
    </source>
</reference>